<evidence type="ECO:0000256" key="1">
    <source>
        <dbReference type="ARBA" id="ARBA00022553"/>
    </source>
</evidence>
<dbReference type="RefSeq" id="WP_015903755.1">
    <property type="nucleotide sequence ID" value="NC_012108.1"/>
</dbReference>
<dbReference type="eggNOG" id="COG0745">
    <property type="taxonomic scope" value="Bacteria"/>
</dbReference>
<dbReference type="InterPro" id="IPR016032">
    <property type="entry name" value="Sig_transdc_resp-reg_C-effctor"/>
</dbReference>
<dbReference type="EMBL" id="CP001087">
    <property type="protein sequence ID" value="ACN14969.1"/>
    <property type="molecule type" value="Genomic_DNA"/>
</dbReference>
<dbReference type="Gene3D" id="1.10.10.10">
    <property type="entry name" value="Winged helix-like DNA-binding domain superfamily/Winged helix DNA-binding domain"/>
    <property type="match status" value="1"/>
</dbReference>
<keyword evidence="3" id="KW-0805">Transcription regulation</keyword>
<evidence type="ECO:0000256" key="7">
    <source>
        <dbReference type="PROSITE-ProRule" id="PRU01091"/>
    </source>
</evidence>
<dbReference type="Pfam" id="PF00486">
    <property type="entry name" value="Trans_reg_C"/>
    <property type="match status" value="1"/>
</dbReference>
<dbReference type="HOGENOM" id="CLU_000445_30_1_7"/>
<evidence type="ECO:0000256" key="3">
    <source>
        <dbReference type="ARBA" id="ARBA00023015"/>
    </source>
</evidence>
<keyword evidence="4 7" id="KW-0238">DNA-binding</keyword>
<dbReference type="CDD" id="cd00383">
    <property type="entry name" value="trans_reg_C"/>
    <property type="match status" value="1"/>
</dbReference>
<dbReference type="GO" id="GO:0000156">
    <property type="term" value="F:phosphorelay response regulator activity"/>
    <property type="evidence" value="ECO:0007669"/>
    <property type="project" value="TreeGrafter"/>
</dbReference>
<dbReference type="OrthoDB" id="368799at2"/>
<dbReference type="Proteomes" id="UP000000442">
    <property type="component" value="Chromosome"/>
</dbReference>
<dbReference type="SMART" id="SM00862">
    <property type="entry name" value="Trans_reg_C"/>
    <property type="match status" value="1"/>
</dbReference>
<keyword evidence="5" id="KW-0804">Transcription</keyword>
<keyword evidence="2" id="KW-0902">Two-component regulatory system</keyword>
<name>C0QBV7_DESAH</name>
<reference evidence="10 11" key="1">
    <citation type="journal article" date="2009" name="Environ. Microbiol.">
        <title>Genome sequence of Desulfobacterium autotrophicum HRM2, a marine sulfate reducer oxidizing organic carbon completely to carbon dioxide.</title>
        <authorList>
            <person name="Strittmatter A.W."/>
            <person name="Liesegang H."/>
            <person name="Rabus R."/>
            <person name="Decker I."/>
            <person name="Amann J."/>
            <person name="Andres S."/>
            <person name="Henne A."/>
            <person name="Fricke W.F."/>
            <person name="Martinez-Arias R."/>
            <person name="Bartels D."/>
            <person name="Goesmann A."/>
            <person name="Krause L."/>
            <person name="Puehler A."/>
            <person name="Klenk H.P."/>
            <person name="Richter M."/>
            <person name="Schuler M."/>
            <person name="Gloeckner F.O."/>
            <person name="Meyerdierks A."/>
            <person name="Gottschalk G."/>
            <person name="Amann R."/>
        </authorList>
    </citation>
    <scope>NUCLEOTIDE SEQUENCE [LARGE SCALE GENOMIC DNA]</scope>
    <source>
        <strain evidence="11">ATCC 43914 / DSM 3382 / HRM2</strain>
    </source>
</reference>
<evidence type="ECO:0000256" key="4">
    <source>
        <dbReference type="ARBA" id="ARBA00023125"/>
    </source>
</evidence>
<dbReference type="STRING" id="177437.HRM2_18670"/>
<feature type="DNA-binding region" description="OmpR/PhoB-type" evidence="7">
    <location>
        <begin position="125"/>
        <end position="223"/>
    </location>
</feature>
<dbReference type="Pfam" id="PF00072">
    <property type="entry name" value="Response_reg"/>
    <property type="match status" value="1"/>
</dbReference>
<feature type="domain" description="Response regulatory" evidence="8">
    <location>
        <begin position="2"/>
        <end position="116"/>
    </location>
</feature>
<dbReference type="GO" id="GO:0005829">
    <property type="term" value="C:cytosol"/>
    <property type="evidence" value="ECO:0007669"/>
    <property type="project" value="TreeGrafter"/>
</dbReference>
<dbReference type="CDD" id="cd19935">
    <property type="entry name" value="REC_OmpR_CusR-like"/>
    <property type="match status" value="1"/>
</dbReference>
<dbReference type="PROSITE" id="PS50110">
    <property type="entry name" value="RESPONSE_REGULATORY"/>
    <property type="match status" value="1"/>
</dbReference>
<dbReference type="GO" id="GO:0000976">
    <property type="term" value="F:transcription cis-regulatory region binding"/>
    <property type="evidence" value="ECO:0007669"/>
    <property type="project" value="TreeGrafter"/>
</dbReference>
<keyword evidence="11" id="KW-1185">Reference proteome</keyword>
<dbReference type="InterPro" id="IPR039420">
    <property type="entry name" value="WalR-like"/>
</dbReference>
<evidence type="ECO:0000256" key="5">
    <source>
        <dbReference type="ARBA" id="ARBA00023163"/>
    </source>
</evidence>
<dbReference type="GO" id="GO:0032993">
    <property type="term" value="C:protein-DNA complex"/>
    <property type="evidence" value="ECO:0007669"/>
    <property type="project" value="TreeGrafter"/>
</dbReference>
<dbReference type="GO" id="GO:0006355">
    <property type="term" value="P:regulation of DNA-templated transcription"/>
    <property type="evidence" value="ECO:0007669"/>
    <property type="project" value="InterPro"/>
</dbReference>
<evidence type="ECO:0000256" key="2">
    <source>
        <dbReference type="ARBA" id="ARBA00023012"/>
    </source>
</evidence>
<evidence type="ECO:0000313" key="10">
    <source>
        <dbReference type="EMBL" id="ACN14969.1"/>
    </source>
</evidence>
<dbReference type="PANTHER" id="PTHR48111:SF76">
    <property type="entry name" value="TWO-COMPONENT RESPONSE REGULATOR"/>
    <property type="match status" value="1"/>
</dbReference>
<protein>
    <submittedName>
        <fullName evidence="10">Two component transcriptional regulator (Winged helix family protein)</fullName>
    </submittedName>
</protein>
<evidence type="ECO:0000259" key="8">
    <source>
        <dbReference type="PROSITE" id="PS50110"/>
    </source>
</evidence>
<feature type="domain" description="OmpR/PhoB-type" evidence="9">
    <location>
        <begin position="125"/>
        <end position="223"/>
    </location>
</feature>
<keyword evidence="1 6" id="KW-0597">Phosphoprotein</keyword>
<dbReference type="KEGG" id="dat:HRM2_18670"/>
<dbReference type="PANTHER" id="PTHR48111">
    <property type="entry name" value="REGULATOR OF RPOS"/>
    <property type="match status" value="1"/>
</dbReference>
<dbReference type="InterPro" id="IPR001789">
    <property type="entry name" value="Sig_transdc_resp-reg_receiver"/>
</dbReference>
<evidence type="ECO:0000256" key="6">
    <source>
        <dbReference type="PROSITE-ProRule" id="PRU00169"/>
    </source>
</evidence>
<proteinExistence type="predicted"/>
<dbReference type="SMART" id="SM00448">
    <property type="entry name" value="REC"/>
    <property type="match status" value="1"/>
</dbReference>
<dbReference type="InterPro" id="IPR011006">
    <property type="entry name" value="CheY-like_superfamily"/>
</dbReference>
<accession>C0QBV7</accession>
<evidence type="ECO:0000313" key="11">
    <source>
        <dbReference type="Proteomes" id="UP000000442"/>
    </source>
</evidence>
<feature type="modified residue" description="4-aspartylphosphate" evidence="6">
    <location>
        <position position="51"/>
    </location>
</feature>
<dbReference type="InterPro" id="IPR036388">
    <property type="entry name" value="WH-like_DNA-bd_sf"/>
</dbReference>
<dbReference type="Gene3D" id="3.40.50.2300">
    <property type="match status" value="1"/>
</dbReference>
<dbReference type="PROSITE" id="PS51755">
    <property type="entry name" value="OMPR_PHOB"/>
    <property type="match status" value="1"/>
</dbReference>
<evidence type="ECO:0000259" key="9">
    <source>
        <dbReference type="PROSITE" id="PS51755"/>
    </source>
</evidence>
<dbReference type="Gene3D" id="6.10.250.690">
    <property type="match status" value="1"/>
</dbReference>
<sequence length="228" mass="25709">MRLLLVEDDVKIADFVIKGLSAAGFAVDHAVNGQDGLHMACFEENDLIVVDVMLPCLDGISLIKTLRARGFNTPVIVLSARDRVDDRVRGLEAGADDYLTKPFAFSELLARIQALIRRAGGVVDPTTLSYGELVMDLMKREVRRDGRVVELQPLEFSLLEYLMRNQERVVSKTMIMEHVWNYNFDPMTNVVEARVCRLRDKIDKGFHPKLIHTVRGAGYVLALREKPA</sequence>
<dbReference type="SUPFAM" id="SSF46894">
    <property type="entry name" value="C-terminal effector domain of the bipartite response regulators"/>
    <property type="match status" value="1"/>
</dbReference>
<organism evidence="10 11">
    <name type="scientific">Desulforapulum autotrophicum (strain ATCC 43914 / DSM 3382 / VKM B-1955 / HRM2)</name>
    <name type="common">Desulfobacterium autotrophicum</name>
    <dbReference type="NCBI Taxonomy" id="177437"/>
    <lineage>
        <taxon>Bacteria</taxon>
        <taxon>Pseudomonadati</taxon>
        <taxon>Thermodesulfobacteriota</taxon>
        <taxon>Desulfobacteria</taxon>
        <taxon>Desulfobacterales</taxon>
        <taxon>Desulfobacteraceae</taxon>
        <taxon>Desulforapulum</taxon>
    </lineage>
</organism>
<dbReference type="InterPro" id="IPR001867">
    <property type="entry name" value="OmpR/PhoB-type_DNA-bd"/>
</dbReference>
<dbReference type="SUPFAM" id="SSF52172">
    <property type="entry name" value="CheY-like"/>
    <property type="match status" value="1"/>
</dbReference>
<gene>
    <name evidence="10" type="ordered locus">HRM2_18670</name>
</gene>
<dbReference type="AlphaFoldDB" id="C0QBV7"/>
<dbReference type="FunFam" id="1.10.10.10:FF:000005">
    <property type="entry name" value="Two-component system response regulator"/>
    <property type="match status" value="1"/>
</dbReference>